<dbReference type="InterPro" id="IPR008927">
    <property type="entry name" value="6-PGluconate_DH-like_C_sf"/>
</dbReference>
<dbReference type="InterPro" id="IPR006115">
    <property type="entry name" value="6PGDH_NADP-bd"/>
</dbReference>
<comment type="similarity">
    <text evidence="2">Belongs to the 6-phosphogluconate dehydrogenase family.</text>
</comment>
<evidence type="ECO:0000256" key="2">
    <source>
        <dbReference type="ARBA" id="ARBA00008419"/>
    </source>
</evidence>
<dbReference type="NCBIfam" id="TIGR00872">
    <property type="entry name" value="gnd_rel"/>
    <property type="match status" value="1"/>
</dbReference>
<dbReference type="Pfam" id="PF03446">
    <property type="entry name" value="NAD_binding_2"/>
    <property type="match status" value="1"/>
</dbReference>
<dbReference type="Gene3D" id="1.10.1040.10">
    <property type="entry name" value="N-(1-d-carboxylethyl)-l-norvaline Dehydrogenase, domain 2"/>
    <property type="match status" value="1"/>
</dbReference>
<organism evidence="6 7">
    <name type="scientific">Guyparkeria halophila</name>
    <dbReference type="NCBI Taxonomy" id="47960"/>
    <lineage>
        <taxon>Bacteria</taxon>
        <taxon>Pseudomonadati</taxon>
        <taxon>Pseudomonadota</taxon>
        <taxon>Gammaproteobacteria</taxon>
        <taxon>Chromatiales</taxon>
        <taxon>Thioalkalibacteraceae</taxon>
        <taxon>Guyparkeria</taxon>
    </lineage>
</organism>
<dbReference type="InterPro" id="IPR002204">
    <property type="entry name" value="3-OH-isobutyrate_DH-rel_CS"/>
</dbReference>
<dbReference type="InterPro" id="IPR013328">
    <property type="entry name" value="6PGD_dom2"/>
</dbReference>
<name>A0ABZ0YWA7_9GAMM</name>
<dbReference type="InterPro" id="IPR006183">
    <property type="entry name" value="Pgluconate_DH"/>
</dbReference>
<keyword evidence="3" id="KW-0560">Oxidoreductase</keyword>
<proteinExistence type="inferred from homology"/>
<comment type="pathway">
    <text evidence="1">Carbohydrate degradation; pentose phosphate pathway.</text>
</comment>
<evidence type="ECO:0000256" key="3">
    <source>
        <dbReference type="ARBA" id="ARBA00023002"/>
    </source>
</evidence>
<dbReference type="InterPro" id="IPR006114">
    <property type="entry name" value="6PGDH_C"/>
</dbReference>
<sequence>MAERRQDAIDRLPRASSCLVIRRFSTVGRVTVARLQECEAMKLAIFGLGRMGANMARRLSRGGITVVAHNRSRGPIDELLREEEHIVPAYEEADVFRELDGPRVIWLMLPAGEITSQAIERLLPQMSPGDVLVDGGNSRYSETMAHAERVEAAGVHFLDCGTSGGVWGLKNGYSLMVGGTKAGFAHIEPAIRMLAPTPDSGWGHVGPAGSGHFTKMIHNGIEYGMMQAMAEGLAVLRKKSEFDLDLAQVTELWREGSVVQSWLLDLTADALKQEGQGLEAIQPHVADSGEGRWTAIAAIDLGVAAPVMTLALQMRFASQDDEGYGNRVLAMMRNAFGGHVVQRRDES</sequence>
<dbReference type="Proteomes" id="UP001327459">
    <property type="component" value="Chromosome"/>
</dbReference>
<dbReference type="PRINTS" id="PR00076">
    <property type="entry name" value="6PGDHDRGNASE"/>
</dbReference>
<keyword evidence="7" id="KW-1185">Reference proteome</keyword>
<evidence type="ECO:0000313" key="6">
    <source>
        <dbReference type="EMBL" id="WQH15502.1"/>
    </source>
</evidence>
<dbReference type="InterPro" id="IPR036291">
    <property type="entry name" value="NAD(P)-bd_dom_sf"/>
</dbReference>
<dbReference type="Pfam" id="PF00393">
    <property type="entry name" value="6PGD"/>
    <property type="match status" value="1"/>
</dbReference>
<feature type="domain" description="6-phosphogluconate dehydrogenase C-terminal" evidence="5">
    <location>
        <begin position="211"/>
        <end position="347"/>
    </location>
</feature>
<dbReference type="EMBL" id="CP140153">
    <property type="protein sequence ID" value="WQH15502.1"/>
    <property type="molecule type" value="Genomic_DNA"/>
</dbReference>
<accession>A0ABZ0YWA7</accession>
<keyword evidence="4" id="KW-0311">Gluconate utilization</keyword>
<dbReference type="PANTHER" id="PTHR11811">
    <property type="entry name" value="6-PHOSPHOGLUCONATE DEHYDROGENASE"/>
    <property type="match status" value="1"/>
</dbReference>
<gene>
    <name evidence="6" type="primary">gnd</name>
    <name evidence="6" type="ORF">SR882_06945</name>
</gene>
<dbReference type="RefSeq" id="WP_322520530.1">
    <property type="nucleotide sequence ID" value="NZ_CP140153.1"/>
</dbReference>
<evidence type="ECO:0000256" key="1">
    <source>
        <dbReference type="ARBA" id="ARBA00004959"/>
    </source>
</evidence>
<dbReference type="InterPro" id="IPR004849">
    <property type="entry name" value="6DGDH_YqeC"/>
</dbReference>
<reference evidence="6 7" key="1">
    <citation type="submission" date="2023-11" db="EMBL/GenBank/DDBJ databases">
        <title>MicrobeMod: A computational toolkit for identifying prokaryotic methylation and restriction-modification with nanopore sequencing.</title>
        <authorList>
            <person name="Crits-Christoph A."/>
            <person name="Kang S.C."/>
            <person name="Lee H."/>
            <person name="Ostrov N."/>
        </authorList>
    </citation>
    <scope>NUCLEOTIDE SEQUENCE [LARGE SCALE GENOMIC DNA]</scope>
    <source>
        <strain evidence="6 7">ATCC 49870</strain>
    </source>
</reference>
<dbReference type="NCBIfam" id="NF007161">
    <property type="entry name" value="PRK09599.1"/>
    <property type="match status" value="1"/>
</dbReference>
<protein>
    <submittedName>
        <fullName evidence="6">Decarboxylating 6-phosphogluconate dehydrogenase</fullName>
    </submittedName>
</protein>
<dbReference type="SUPFAM" id="SSF51735">
    <property type="entry name" value="NAD(P)-binding Rossmann-fold domains"/>
    <property type="match status" value="1"/>
</dbReference>
<dbReference type="SUPFAM" id="SSF48179">
    <property type="entry name" value="6-phosphogluconate dehydrogenase C-terminal domain-like"/>
    <property type="match status" value="1"/>
</dbReference>
<evidence type="ECO:0000256" key="4">
    <source>
        <dbReference type="ARBA" id="ARBA00023064"/>
    </source>
</evidence>
<dbReference type="Gene3D" id="3.40.50.720">
    <property type="entry name" value="NAD(P)-binding Rossmann-like Domain"/>
    <property type="match status" value="1"/>
</dbReference>
<evidence type="ECO:0000313" key="7">
    <source>
        <dbReference type="Proteomes" id="UP001327459"/>
    </source>
</evidence>
<dbReference type="SMART" id="SM01350">
    <property type="entry name" value="6PGD"/>
    <property type="match status" value="1"/>
</dbReference>
<dbReference type="PROSITE" id="PS00895">
    <property type="entry name" value="3_HYDROXYISOBUT_DH"/>
    <property type="match status" value="1"/>
</dbReference>
<evidence type="ECO:0000259" key="5">
    <source>
        <dbReference type="SMART" id="SM01350"/>
    </source>
</evidence>